<gene>
    <name evidence="1" type="ORF">Tco_0704019</name>
</gene>
<reference evidence="1" key="2">
    <citation type="submission" date="2022-01" db="EMBL/GenBank/DDBJ databases">
        <authorList>
            <person name="Yamashiro T."/>
            <person name="Shiraishi A."/>
            <person name="Satake H."/>
            <person name="Nakayama K."/>
        </authorList>
    </citation>
    <scope>NUCLEOTIDE SEQUENCE</scope>
</reference>
<name>A0ABQ4Y2F7_9ASTR</name>
<keyword evidence="2" id="KW-1185">Reference proteome</keyword>
<reference evidence="1" key="1">
    <citation type="journal article" date="2022" name="Int. J. Mol. Sci.">
        <title>Draft Genome of Tanacetum Coccineum: Genomic Comparison of Closely Related Tanacetum-Family Plants.</title>
        <authorList>
            <person name="Yamashiro T."/>
            <person name="Shiraishi A."/>
            <person name="Nakayama K."/>
            <person name="Satake H."/>
        </authorList>
    </citation>
    <scope>NUCLEOTIDE SEQUENCE</scope>
</reference>
<sequence length="92" mass="10365">MDSSFNGLRSRGINLANGKKRKRIRNDKQHLVSTTLRTISTRGIRGPCDEFLNSNQKKKLRQLEEYRVCVIGTISWASSLGGCREIKGGDKN</sequence>
<evidence type="ECO:0000313" key="1">
    <source>
        <dbReference type="EMBL" id="GJS71178.1"/>
    </source>
</evidence>
<protein>
    <submittedName>
        <fullName evidence="1">Uncharacterized protein</fullName>
    </submittedName>
</protein>
<evidence type="ECO:0000313" key="2">
    <source>
        <dbReference type="Proteomes" id="UP001151760"/>
    </source>
</evidence>
<comment type="caution">
    <text evidence="1">The sequence shown here is derived from an EMBL/GenBank/DDBJ whole genome shotgun (WGS) entry which is preliminary data.</text>
</comment>
<accession>A0ABQ4Y2F7</accession>
<dbReference type="Proteomes" id="UP001151760">
    <property type="component" value="Unassembled WGS sequence"/>
</dbReference>
<organism evidence="1 2">
    <name type="scientific">Tanacetum coccineum</name>
    <dbReference type="NCBI Taxonomy" id="301880"/>
    <lineage>
        <taxon>Eukaryota</taxon>
        <taxon>Viridiplantae</taxon>
        <taxon>Streptophyta</taxon>
        <taxon>Embryophyta</taxon>
        <taxon>Tracheophyta</taxon>
        <taxon>Spermatophyta</taxon>
        <taxon>Magnoliopsida</taxon>
        <taxon>eudicotyledons</taxon>
        <taxon>Gunneridae</taxon>
        <taxon>Pentapetalae</taxon>
        <taxon>asterids</taxon>
        <taxon>campanulids</taxon>
        <taxon>Asterales</taxon>
        <taxon>Asteraceae</taxon>
        <taxon>Asteroideae</taxon>
        <taxon>Anthemideae</taxon>
        <taxon>Anthemidinae</taxon>
        <taxon>Tanacetum</taxon>
    </lineage>
</organism>
<dbReference type="EMBL" id="BQNB010009987">
    <property type="protein sequence ID" value="GJS71178.1"/>
    <property type="molecule type" value="Genomic_DNA"/>
</dbReference>
<proteinExistence type="predicted"/>